<organism evidence="4">
    <name type="scientific">Anthurium amnicola</name>
    <dbReference type="NCBI Taxonomy" id="1678845"/>
    <lineage>
        <taxon>Eukaryota</taxon>
        <taxon>Viridiplantae</taxon>
        <taxon>Streptophyta</taxon>
        <taxon>Embryophyta</taxon>
        <taxon>Tracheophyta</taxon>
        <taxon>Spermatophyta</taxon>
        <taxon>Magnoliopsida</taxon>
        <taxon>Liliopsida</taxon>
        <taxon>Araceae</taxon>
        <taxon>Pothoideae</taxon>
        <taxon>Potheae</taxon>
        <taxon>Anthurium</taxon>
    </lineage>
</organism>
<feature type="domain" description="(S)-ureidoglycine aminohydrolase cupin" evidence="3">
    <location>
        <begin position="128"/>
        <end position="200"/>
    </location>
</feature>
<feature type="chain" id="PRO_5008900355" evidence="2">
    <location>
        <begin position="31"/>
        <end position="204"/>
    </location>
</feature>
<dbReference type="Pfam" id="PF05899">
    <property type="entry name" value="Cupin_3"/>
    <property type="match status" value="1"/>
</dbReference>
<evidence type="ECO:0000256" key="1">
    <source>
        <dbReference type="SAM" id="Phobius"/>
    </source>
</evidence>
<dbReference type="SUPFAM" id="SSF51182">
    <property type="entry name" value="RmlC-like cupins"/>
    <property type="match status" value="1"/>
</dbReference>
<dbReference type="CDD" id="cd02227">
    <property type="entry name" value="cupin_TM1112-like"/>
    <property type="match status" value="1"/>
</dbReference>
<dbReference type="PANTHER" id="PTHR33271:SF35">
    <property type="entry name" value="OS02G0620400 PROTEIN"/>
    <property type="match status" value="1"/>
</dbReference>
<keyword evidence="1" id="KW-0812">Transmembrane</keyword>
<reference evidence="4" key="1">
    <citation type="submission" date="2015-07" db="EMBL/GenBank/DDBJ databases">
        <title>Transcriptome Assembly of Anthurium amnicola.</title>
        <authorList>
            <person name="Suzuki J."/>
        </authorList>
    </citation>
    <scope>NUCLEOTIDE SEQUENCE</scope>
</reference>
<dbReference type="InterPro" id="IPR011051">
    <property type="entry name" value="RmlC_Cupin_sf"/>
</dbReference>
<evidence type="ECO:0000259" key="3">
    <source>
        <dbReference type="Pfam" id="PF05899"/>
    </source>
</evidence>
<dbReference type="AlphaFoldDB" id="A0A1D1YMX1"/>
<feature type="transmembrane region" description="Helical" evidence="1">
    <location>
        <begin position="71"/>
        <end position="91"/>
    </location>
</feature>
<gene>
    <name evidence="4" type="primary">yajC</name>
    <name evidence="4" type="ORF">g.44346</name>
</gene>
<keyword evidence="1" id="KW-0472">Membrane</keyword>
<keyword evidence="1" id="KW-1133">Transmembrane helix</keyword>
<dbReference type="PANTHER" id="PTHR33271">
    <property type="entry name" value="OS04G0445200 PROTEIN"/>
    <property type="match status" value="1"/>
</dbReference>
<protein>
    <submittedName>
        <fullName evidence="4">Immunogenic membrane protein yajC</fullName>
    </submittedName>
</protein>
<proteinExistence type="predicted"/>
<dbReference type="Gene3D" id="2.60.120.10">
    <property type="entry name" value="Jelly Rolls"/>
    <property type="match status" value="1"/>
</dbReference>
<keyword evidence="2" id="KW-0732">Signal</keyword>
<feature type="signal peptide" evidence="2">
    <location>
        <begin position="1"/>
        <end position="30"/>
    </location>
</feature>
<name>A0A1D1YMX1_9ARAE</name>
<dbReference type="EMBL" id="GDJX01011950">
    <property type="protein sequence ID" value="JAT55986.1"/>
    <property type="molecule type" value="Transcribed_RNA"/>
</dbReference>
<dbReference type="InterPro" id="IPR014710">
    <property type="entry name" value="RmlC-like_jellyroll"/>
</dbReference>
<evidence type="ECO:0000256" key="2">
    <source>
        <dbReference type="SAM" id="SignalP"/>
    </source>
</evidence>
<dbReference type="InterPro" id="IPR008579">
    <property type="entry name" value="UGlyAH_Cupin_dom"/>
</dbReference>
<accession>A0A1D1YMX1</accession>
<feature type="non-terminal residue" evidence="4">
    <location>
        <position position="1"/>
    </location>
</feature>
<sequence length="204" mass="22181">RTASLSHTRCGSLPVLLSLVALPDLSPCSCYPLSFPLLRFSSSSPYLLALSSSSSSSSSILTPLLCRSLPFLLIFLLLFFPFISSTFTPIAKSASMASQSRPDAMETDSPTRLSITVERNPPESRLLELGVKSWAKWGCPPGKYPLKFDAAETCYLLKGRAKAYTKGSTECVEFGAGDLVVVPKGLICTWEVLVAIDKHYKFDS</sequence>
<evidence type="ECO:0000313" key="4">
    <source>
        <dbReference type="EMBL" id="JAT55986.1"/>
    </source>
</evidence>